<accession>A0A8J5X784</accession>
<dbReference type="SMART" id="SM00450">
    <property type="entry name" value="RHOD"/>
    <property type="match status" value="1"/>
</dbReference>
<dbReference type="GO" id="GO:0036064">
    <property type="term" value="C:ciliary basal body"/>
    <property type="evidence" value="ECO:0007669"/>
    <property type="project" value="TreeGrafter"/>
</dbReference>
<name>A0A8J5X784_DIALT</name>
<feature type="compositionally biased region" description="Low complexity" evidence="11">
    <location>
        <begin position="321"/>
        <end position="330"/>
    </location>
</feature>
<feature type="domain" description="Rhodanese" evidence="12">
    <location>
        <begin position="151"/>
        <end position="250"/>
    </location>
</feature>
<dbReference type="OMA" id="FMESHYE"/>
<dbReference type="InterPro" id="IPR051889">
    <property type="entry name" value="CEP41"/>
</dbReference>
<feature type="compositionally biased region" description="Polar residues" evidence="11">
    <location>
        <begin position="295"/>
        <end position="313"/>
    </location>
</feature>
<comment type="similarity">
    <text evidence="10">Belongs to the CEP41 family.</text>
</comment>
<organism evidence="13 14">
    <name type="scientific">Diacronema lutheri</name>
    <name type="common">Unicellular marine alga</name>
    <name type="synonym">Monochrysis lutheri</name>
    <dbReference type="NCBI Taxonomy" id="2081491"/>
    <lineage>
        <taxon>Eukaryota</taxon>
        <taxon>Haptista</taxon>
        <taxon>Haptophyta</taxon>
        <taxon>Pavlovophyceae</taxon>
        <taxon>Pavlovales</taxon>
        <taxon>Pavlovaceae</taxon>
        <taxon>Diacronema</taxon>
    </lineage>
</organism>
<evidence type="ECO:0000259" key="12">
    <source>
        <dbReference type="PROSITE" id="PS50206"/>
    </source>
</evidence>
<gene>
    <name evidence="13" type="ORF">KFE25_004185</name>
</gene>
<protein>
    <recommendedName>
        <fullName evidence="12">Rhodanese domain-containing protein</fullName>
    </recommendedName>
</protein>
<comment type="caution">
    <text evidence="13">The sequence shown here is derived from an EMBL/GenBank/DDBJ whole genome shotgun (WGS) entry which is preliminary data.</text>
</comment>
<feature type="compositionally biased region" description="Low complexity" evidence="11">
    <location>
        <begin position="264"/>
        <end position="289"/>
    </location>
</feature>
<keyword evidence="6" id="KW-0653">Protein transport</keyword>
<dbReference type="SUPFAM" id="SSF52821">
    <property type="entry name" value="Rhodanese/Cell cycle control phosphatase"/>
    <property type="match status" value="1"/>
</dbReference>
<evidence type="ECO:0000256" key="1">
    <source>
        <dbReference type="ARBA" id="ARBA00004120"/>
    </source>
</evidence>
<dbReference type="Proteomes" id="UP000751190">
    <property type="component" value="Unassembled WGS sequence"/>
</dbReference>
<keyword evidence="7" id="KW-0969">Cilium</keyword>
<comment type="subcellular location">
    <subcellularLocation>
        <location evidence="1">Cytoplasm</location>
        <location evidence="1">Cytoskeleton</location>
        <location evidence="1">Cilium basal body</location>
    </subcellularLocation>
    <subcellularLocation>
        <location evidence="2">Cytoplasm</location>
        <location evidence="2">Cytoskeleton</location>
        <location evidence="2">Microtubule organizing center</location>
        <location evidence="2">Centrosome</location>
    </subcellularLocation>
</comment>
<evidence type="ECO:0000256" key="7">
    <source>
        <dbReference type="ARBA" id="ARBA00023069"/>
    </source>
</evidence>
<dbReference type="GO" id="GO:0015031">
    <property type="term" value="P:protein transport"/>
    <property type="evidence" value="ECO:0007669"/>
    <property type="project" value="UniProtKB-KW"/>
</dbReference>
<evidence type="ECO:0000256" key="10">
    <source>
        <dbReference type="ARBA" id="ARBA00038465"/>
    </source>
</evidence>
<dbReference type="CDD" id="cd00158">
    <property type="entry name" value="RHOD"/>
    <property type="match status" value="1"/>
</dbReference>
<dbReference type="PANTHER" id="PTHR44390">
    <property type="entry name" value="CENTROSOMAL PROTEIN OF 41 KDA"/>
    <property type="match status" value="1"/>
</dbReference>
<keyword evidence="5" id="KW-0970">Cilium biogenesis/degradation</keyword>
<dbReference type="OrthoDB" id="70250at2759"/>
<dbReference type="InterPro" id="IPR001763">
    <property type="entry name" value="Rhodanese-like_dom"/>
</dbReference>
<keyword evidence="4" id="KW-0963">Cytoplasm</keyword>
<dbReference type="InterPro" id="IPR036873">
    <property type="entry name" value="Rhodanese-like_dom_sf"/>
</dbReference>
<evidence type="ECO:0000256" key="8">
    <source>
        <dbReference type="ARBA" id="ARBA00023212"/>
    </source>
</evidence>
<reference evidence="13" key="1">
    <citation type="submission" date="2021-05" db="EMBL/GenBank/DDBJ databases">
        <title>The genome of the haptophyte Pavlova lutheri (Diacronema luteri, Pavlovales) - a model for lipid biosynthesis in eukaryotic algae.</title>
        <authorList>
            <person name="Hulatt C.J."/>
            <person name="Posewitz M.C."/>
        </authorList>
    </citation>
    <scope>NUCLEOTIDE SEQUENCE</scope>
    <source>
        <strain evidence="13">NIVA-4/92</strain>
    </source>
</reference>
<dbReference type="Pfam" id="PF00581">
    <property type="entry name" value="Rhodanese"/>
    <property type="match status" value="1"/>
</dbReference>
<evidence type="ECO:0000256" key="11">
    <source>
        <dbReference type="SAM" id="MobiDB-lite"/>
    </source>
</evidence>
<evidence type="ECO:0000256" key="2">
    <source>
        <dbReference type="ARBA" id="ARBA00004300"/>
    </source>
</evidence>
<sequence>MRSSIGNAKILDQRVPASSPKYKAVGPRINSGSNVLKIMREYEGTSGPNARIKAHDEYFQRLRPTTLGALLEQLTADDESIYALGAGENDARSIGGASARSIGAASVSHSAAAAHTITHHAEAPSPSAHATAAAAASAASLHAPPPGAGGGGGQLLLLDIRPPDEFEKWRVRGAVSYPPSQMIHASNSLPHDIYYYKGARDCGKMVVVIDADGRSAAHVANILVEKGVENTFAVRGGLAQFAPRFRHLLEGDVPALPMPPASPAPSTLSALARRGSGSAPGSASPLGASPRPPSTAQSARSARTVNTQLSGVSSRAGGGAAAKPAGGAWK</sequence>
<dbReference type="GO" id="GO:0060271">
    <property type="term" value="P:cilium assembly"/>
    <property type="evidence" value="ECO:0007669"/>
    <property type="project" value="TreeGrafter"/>
</dbReference>
<dbReference type="PANTHER" id="PTHR44390:SF1">
    <property type="entry name" value="CENTROSOMAL PROTEIN OF 41 KDA"/>
    <property type="match status" value="1"/>
</dbReference>
<evidence type="ECO:0000256" key="3">
    <source>
        <dbReference type="ARBA" id="ARBA00022448"/>
    </source>
</evidence>
<evidence type="ECO:0000313" key="14">
    <source>
        <dbReference type="Proteomes" id="UP000751190"/>
    </source>
</evidence>
<dbReference type="EMBL" id="JAGTXO010000068">
    <property type="protein sequence ID" value="KAG8457549.1"/>
    <property type="molecule type" value="Genomic_DNA"/>
</dbReference>
<evidence type="ECO:0000313" key="13">
    <source>
        <dbReference type="EMBL" id="KAG8457549.1"/>
    </source>
</evidence>
<dbReference type="PROSITE" id="PS50206">
    <property type="entry name" value="RHODANESE_3"/>
    <property type="match status" value="1"/>
</dbReference>
<dbReference type="Gene3D" id="3.40.250.10">
    <property type="entry name" value="Rhodanese-like domain"/>
    <property type="match status" value="1"/>
</dbReference>
<evidence type="ECO:0000256" key="5">
    <source>
        <dbReference type="ARBA" id="ARBA00022794"/>
    </source>
</evidence>
<keyword evidence="3" id="KW-0813">Transport</keyword>
<feature type="region of interest" description="Disordered" evidence="11">
    <location>
        <begin position="256"/>
        <end position="330"/>
    </location>
</feature>
<proteinExistence type="inferred from homology"/>
<keyword evidence="8" id="KW-0206">Cytoskeleton</keyword>
<evidence type="ECO:0000256" key="9">
    <source>
        <dbReference type="ARBA" id="ARBA00023273"/>
    </source>
</evidence>
<evidence type="ECO:0000256" key="4">
    <source>
        <dbReference type="ARBA" id="ARBA00022490"/>
    </source>
</evidence>
<evidence type="ECO:0000256" key="6">
    <source>
        <dbReference type="ARBA" id="ARBA00022927"/>
    </source>
</evidence>
<keyword evidence="9" id="KW-0966">Cell projection</keyword>
<dbReference type="GO" id="GO:0005813">
    <property type="term" value="C:centrosome"/>
    <property type="evidence" value="ECO:0007669"/>
    <property type="project" value="UniProtKB-SubCell"/>
</dbReference>
<keyword evidence="14" id="KW-1185">Reference proteome</keyword>
<dbReference type="AlphaFoldDB" id="A0A8J5X784"/>